<dbReference type="PANTHER" id="PTHR12542">
    <property type="entry name" value="EXOCYST COMPLEX PROTEIN EXO70"/>
    <property type="match status" value="1"/>
</dbReference>
<gene>
    <name evidence="5" type="ORF">LR48_Vigan04g149200</name>
</gene>
<evidence type="ECO:0000256" key="2">
    <source>
        <dbReference type="ARBA" id="ARBA00022448"/>
    </source>
</evidence>
<dbReference type="Gramene" id="KOM41294">
    <property type="protein sequence ID" value="KOM41294"/>
    <property type="gene ID" value="LR48_Vigan04g149200"/>
</dbReference>
<accession>A0A0L9UFG3</accession>
<dbReference type="SUPFAM" id="SSF74788">
    <property type="entry name" value="Cullin repeat-like"/>
    <property type="match status" value="1"/>
</dbReference>
<dbReference type="Proteomes" id="UP000053144">
    <property type="component" value="Chromosome 4"/>
</dbReference>
<sequence length="124" mass="14085">MAVCRGSAIQLLNFIHGGLSPERLFKILDVFETLRDLIPKFEALFSDQFSVSLRNEVITIWKRLGESIRGIFMELKNLIRRDPGKTAVFGGCLHSITRNVMNYLCAACRSRQSLEQVSERVPEA</sequence>
<dbReference type="GO" id="GO:0005546">
    <property type="term" value="F:phosphatidylinositol-4,5-bisphosphate binding"/>
    <property type="evidence" value="ECO:0007669"/>
    <property type="project" value="InterPro"/>
</dbReference>
<organism evidence="5 6">
    <name type="scientific">Phaseolus angularis</name>
    <name type="common">Azuki bean</name>
    <name type="synonym">Vigna angularis</name>
    <dbReference type="NCBI Taxonomy" id="3914"/>
    <lineage>
        <taxon>Eukaryota</taxon>
        <taxon>Viridiplantae</taxon>
        <taxon>Streptophyta</taxon>
        <taxon>Embryophyta</taxon>
        <taxon>Tracheophyta</taxon>
        <taxon>Spermatophyta</taxon>
        <taxon>Magnoliopsida</taxon>
        <taxon>eudicotyledons</taxon>
        <taxon>Gunneridae</taxon>
        <taxon>Pentapetalae</taxon>
        <taxon>rosids</taxon>
        <taxon>fabids</taxon>
        <taxon>Fabales</taxon>
        <taxon>Fabaceae</taxon>
        <taxon>Papilionoideae</taxon>
        <taxon>50 kb inversion clade</taxon>
        <taxon>NPAAA clade</taxon>
        <taxon>indigoferoid/millettioid clade</taxon>
        <taxon>Phaseoleae</taxon>
        <taxon>Vigna</taxon>
    </lineage>
</organism>
<protein>
    <recommendedName>
        <fullName evidence="3">Exocyst subunit Exo70 family protein</fullName>
    </recommendedName>
</protein>
<name>A0A0L9UFG3_PHAAN</name>
<dbReference type="InterPro" id="IPR004140">
    <property type="entry name" value="Exo70"/>
</dbReference>
<proteinExistence type="inferred from homology"/>
<dbReference type="PANTHER" id="PTHR12542:SF96">
    <property type="entry name" value="EXOCYST COMPLEX COMPONENT EXO70B1"/>
    <property type="match status" value="1"/>
</dbReference>
<dbReference type="InterPro" id="IPR016159">
    <property type="entry name" value="Cullin_repeat-like_dom_sf"/>
</dbReference>
<dbReference type="GO" id="GO:0015031">
    <property type="term" value="P:protein transport"/>
    <property type="evidence" value="ECO:0007669"/>
    <property type="project" value="UniProtKB-KW"/>
</dbReference>
<dbReference type="GO" id="GO:0006887">
    <property type="term" value="P:exocytosis"/>
    <property type="evidence" value="ECO:0007669"/>
    <property type="project" value="UniProtKB-KW"/>
</dbReference>
<dbReference type="EMBL" id="CM003374">
    <property type="protein sequence ID" value="KOM41294.1"/>
    <property type="molecule type" value="Genomic_DNA"/>
</dbReference>
<evidence type="ECO:0000256" key="3">
    <source>
        <dbReference type="RuleBase" id="RU365026"/>
    </source>
</evidence>
<keyword evidence="3" id="KW-0268">Exocytosis</keyword>
<keyword evidence="2 3" id="KW-0813">Transport</keyword>
<dbReference type="AlphaFoldDB" id="A0A0L9UFG3"/>
<comment type="similarity">
    <text evidence="1 3">Belongs to the EXO70 family.</text>
</comment>
<evidence type="ECO:0000313" key="6">
    <source>
        <dbReference type="Proteomes" id="UP000053144"/>
    </source>
</evidence>
<dbReference type="STRING" id="3914.A0A0L9UFG3"/>
<dbReference type="Gene3D" id="1.20.1280.170">
    <property type="entry name" value="Exocyst complex component Exo70"/>
    <property type="match status" value="1"/>
</dbReference>
<evidence type="ECO:0000256" key="1">
    <source>
        <dbReference type="ARBA" id="ARBA00006756"/>
    </source>
</evidence>
<keyword evidence="3" id="KW-0653">Protein transport</keyword>
<feature type="domain" description="Exocyst complex subunit Exo70 C-terminal" evidence="4">
    <location>
        <begin position="2"/>
        <end position="119"/>
    </location>
</feature>
<dbReference type="GO" id="GO:0000145">
    <property type="term" value="C:exocyst"/>
    <property type="evidence" value="ECO:0007669"/>
    <property type="project" value="InterPro"/>
</dbReference>
<evidence type="ECO:0000259" key="4">
    <source>
        <dbReference type="Pfam" id="PF03081"/>
    </source>
</evidence>
<dbReference type="Pfam" id="PF03081">
    <property type="entry name" value="Exo70_C"/>
    <property type="match status" value="1"/>
</dbReference>
<comment type="function">
    <text evidence="3">Component of the exocyst complex.</text>
</comment>
<dbReference type="InterPro" id="IPR046364">
    <property type="entry name" value="Exo70_C"/>
</dbReference>
<reference evidence="6" key="1">
    <citation type="journal article" date="2015" name="Proc. Natl. Acad. Sci. U.S.A.">
        <title>Genome sequencing of adzuki bean (Vigna angularis) provides insight into high starch and low fat accumulation and domestication.</title>
        <authorList>
            <person name="Yang K."/>
            <person name="Tian Z."/>
            <person name="Chen C."/>
            <person name="Luo L."/>
            <person name="Zhao B."/>
            <person name="Wang Z."/>
            <person name="Yu L."/>
            <person name="Li Y."/>
            <person name="Sun Y."/>
            <person name="Li W."/>
            <person name="Chen Y."/>
            <person name="Li Y."/>
            <person name="Zhang Y."/>
            <person name="Ai D."/>
            <person name="Zhao J."/>
            <person name="Shang C."/>
            <person name="Ma Y."/>
            <person name="Wu B."/>
            <person name="Wang M."/>
            <person name="Gao L."/>
            <person name="Sun D."/>
            <person name="Zhang P."/>
            <person name="Guo F."/>
            <person name="Wang W."/>
            <person name="Li Y."/>
            <person name="Wang J."/>
            <person name="Varshney R.K."/>
            <person name="Wang J."/>
            <person name="Ling H.Q."/>
            <person name="Wan P."/>
        </authorList>
    </citation>
    <scope>NUCLEOTIDE SEQUENCE</scope>
    <source>
        <strain evidence="6">cv. Jingnong 6</strain>
    </source>
</reference>
<evidence type="ECO:0000313" key="5">
    <source>
        <dbReference type="EMBL" id="KOM41294.1"/>
    </source>
</evidence>